<dbReference type="InterPro" id="IPR020471">
    <property type="entry name" value="AKR"/>
</dbReference>
<dbReference type="PANTHER" id="PTHR42686">
    <property type="entry name" value="GH17980P-RELATED"/>
    <property type="match status" value="1"/>
</dbReference>
<proteinExistence type="predicted"/>
<accession>A0A1G4RZK5</accession>
<dbReference type="Gene3D" id="3.20.20.100">
    <property type="entry name" value="NADP-dependent oxidoreductase domain"/>
    <property type="match status" value="1"/>
</dbReference>
<name>A0A1G4RZK5_9CAUL</name>
<dbReference type="Pfam" id="PF00248">
    <property type="entry name" value="Aldo_ket_red"/>
    <property type="match status" value="1"/>
</dbReference>
<dbReference type="Proteomes" id="UP000199150">
    <property type="component" value="Unassembled WGS sequence"/>
</dbReference>
<dbReference type="InterPro" id="IPR023210">
    <property type="entry name" value="NADP_OxRdtase_dom"/>
</dbReference>
<evidence type="ECO:0000313" key="3">
    <source>
        <dbReference type="Proteomes" id="UP000199150"/>
    </source>
</evidence>
<keyword evidence="3" id="KW-1185">Reference proteome</keyword>
<dbReference type="GO" id="GO:0016491">
    <property type="term" value="F:oxidoreductase activity"/>
    <property type="evidence" value="ECO:0007669"/>
    <property type="project" value="InterPro"/>
</dbReference>
<dbReference type="AlphaFoldDB" id="A0A1G4RZK5"/>
<reference evidence="3" key="1">
    <citation type="submission" date="2016-10" db="EMBL/GenBank/DDBJ databases">
        <authorList>
            <person name="Varghese N."/>
            <person name="Submissions S."/>
        </authorList>
    </citation>
    <scope>NUCLEOTIDE SEQUENCE [LARGE SCALE GENOMIC DNA]</scope>
    <source>
        <strain evidence="3">CGMCC 1.3431</strain>
    </source>
</reference>
<organism evidence="2 3">
    <name type="scientific">Asticcacaulis taihuensis</name>
    <dbReference type="NCBI Taxonomy" id="260084"/>
    <lineage>
        <taxon>Bacteria</taxon>
        <taxon>Pseudomonadati</taxon>
        <taxon>Pseudomonadota</taxon>
        <taxon>Alphaproteobacteria</taxon>
        <taxon>Caulobacterales</taxon>
        <taxon>Caulobacteraceae</taxon>
        <taxon>Asticcacaulis</taxon>
    </lineage>
</organism>
<dbReference type="OrthoDB" id="9768851at2"/>
<dbReference type="STRING" id="260084.SAMN02927928_2285"/>
<dbReference type="RefSeq" id="WP_090647865.1">
    <property type="nucleotide sequence ID" value="NZ_CBCRYE010000001.1"/>
</dbReference>
<dbReference type="SUPFAM" id="SSF51430">
    <property type="entry name" value="NAD(P)-linked oxidoreductase"/>
    <property type="match status" value="1"/>
</dbReference>
<feature type="domain" description="NADP-dependent oxidoreductase" evidence="1">
    <location>
        <begin position="16"/>
        <end position="296"/>
    </location>
</feature>
<evidence type="ECO:0000313" key="2">
    <source>
        <dbReference type="EMBL" id="SCW62178.1"/>
    </source>
</evidence>
<dbReference type="InterPro" id="IPR036812">
    <property type="entry name" value="NAD(P)_OxRdtase_dom_sf"/>
</dbReference>
<dbReference type="GO" id="GO:0005829">
    <property type="term" value="C:cytosol"/>
    <property type="evidence" value="ECO:0007669"/>
    <property type="project" value="TreeGrafter"/>
</dbReference>
<sequence>MQTTSLGIKDPAISALALGAASLGSVYSEVSQQNANETVRTALELGVNFIDVAPYYGLTRAETALGHALQGVQREAYALATKIGRYGDKDWDFSREATLRSLDASLGRLKCGHIDILQCHDIEMGDYQQLIDEALPTLHDLKRQGVINFVGITGYDLALLEKVAVEQRVDTVMAYCTYTLQDQRLAPVARRLQGHGISVFNASPLGMGLLTRRGPPDWHPGHPSVHAAAAEAAQICTEAGSDISKLALQFALQGAVKNGMATTVIGSSSPANMRDNMAALSEPIDPDLLARVEAILAPVLNQGWDVLPGNGGKAGK</sequence>
<gene>
    <name evidence="2" type="ORF">SAMN02927928_2285</name>
</gene>
<dbReference type="PANTHER" id="PTHR42686:SF1">
    <property type="entry name" value="GH17980P-RELATED"/>
    <property type="match status" value="1"/>
</dbReference>
<dbReference type="EMBL" id="FMTS01000003">
    <property type="protein sequence ID" value="SCW62178.1"/>
    <property type="molecule type" value="Genomic_DNA"/>
</dbReference>
<evidence type="ECO:0000259" key="1">
    <source>
        <dbReference type="Pfam" id="PF00248"/>
    </source>
</evidence>
<protein>
    <submittedName>
        <fullName evidence="2">L-galactose dehydrogenase</fullName>
    </submittedName>
</protein>